<keyword evidence="2" id="KW-0472">Membrane</keyword>
<dbReference type="EMBL" id="FNXT01001340">
    <property type="protein sequence ID" value="SZX78812.1"/>
    <property type="molecule type" value="Genomic_DNA"/>
</dbReference>
<organism evidence="3 4">
    <name type="scientific">Tetradesmus obliquus</name>
    <name type="common">Green alga</name>
    <name type="synonym">Acutodesmus obliquus</name>
    <dbReference type="NCBI Taxonomy" id="3088"/>
    <lineage>
        <taxon>Eukaryota</taxon>
        <taxon>Viridiplantae</taxon>
        <taxon>Chlorophyta</taxon>
        <taxon>core chlorophytes</taxon>
        <taxon>Chlorophyceae</taxon>
        <taxon>CS clade</taxon>
        <taxon>Sphaeropleales</taxon>
        <taxon>Scenedesmaceae</taxon>
        <taxon>Tetradesmus</taxon>
    </lineage>
</organism>
<evidence type="ECO:0000313" key="4">
    <source>
        <dbReference type="Proteomes" id="UP000256970"/>
    </source>
</evidence>
<name>A0A383WNP1_TETOB</name>
<dbReference type="Proteomes" id="UP000256970">
    <property type="component" value="Unassembled WGS sequence"/>
</dbReference>
<keyword evidence="4" id="KW-1185">Reference proteome</keyword>
<evidence type="ECO:0000313" key="3">
    <source>
        <dbReference type="EMBL" id="SZX78812.1"/>
    </source>
</evidence>
<dbReference type="AlphaFoldDB" id="A0A383WNP1"/>
<dbReference type="PROSITE" id="PS51257">
    <property type="entry name" value="PROKAR_LIPOPROTEIN"/>
    <property type="match status" value="1"/>
</dbReference>
<proteinExistence type="predicted"/>
<keyword evidence="2" id="KW-1133">Transmembrane helix</keyword>
<accession>A0A383WNP1</accession>
<feature type="compositionally biased region" description="Low complexity" evidence="1">
    <location>
        <begin position="112"/>
        <end position="133"/>
    </location>
</feature>
<sequence>MGRLVSQWANGYLEREGLARLTISILVITTAGCLAYTWGYAEGVHNTRTVLAASSKAATPLVLQQHSVVLQPPLPAADGSSGNGTVITAKKVHRRRPQKPATDMPVLPQGDAPASSTSKQQQQQQTQEPAASQGSTDAAAGGH</sequence>
<keyword evidence="2" id="KW-0812">Transmembrane</keyword>
<evidence type="ECO:0000256" key="1">
    <source>
        <dbReference type="SAM" id="MobiDB-lite"/>
    </source>
</evidence>
<gene>
    <name evidence="3" type="ORF">BQ4739_LOCUS19118</name>
</gene>
<evidence type="ECO:0000256" key="2">
    <source>
        <dbReference type="SAM" id="Phobius"/>
    </source>
</evidence>
<reference evidence="3 4" key="1">
    <citation type="submission" date="2016-10" db="EMBL/GenBank/DDBJ databases">
        <authorList>
            <person name="Cai Z."/>
        </authorList>
    </citation>
    <scope>NUCLEOTIDE SEQUENCE [LARGE SCALE GENOMIC DNA]</scope>
</reference>
<feature type="transmembrane region" description="Helical" evidence="2">
    <location>
        <begin position="21"/>
        <end position="41"/>
    </location>
</feature>
<feature type="region of interest" description="Disordered" evidence="1">
    <location>
        <begin position="72"/>
        <end position="143"/>
    </location>
</feature>
<protein>
    <submittedName>
        <fullName evidence="3">Uncharacterized protein</fullName>
    </submittedName>
</protein>